<evidence type="ECO:0000313" key="4">
    <source>
        <dbReference type="Proteomes" id="UP001372338"/>
    </source>
</evidence>
<dbReference type="InterPro" id="IPR009060">
    <property type="entry name" value="UBA-like_sf"/>
</dbReference>
<feature type="region of interest" description="Disordered" evidence="1">
    <location>
        <begin position="866"/>
        <end position="898"/>
    </location>
</feature>
<reference evidence="3 4" key="1">
    <citation type="submission" date="2024-01" db="EMBL/GenBank/DDBJ databases">
        <title>The genomes of 5 underutilized Papilionoideae crops provide insights into root nodulation and disease resistanc.</title>
        <authorList>
            <person name="Yuan L."/>
        </authorList>
    </citation>
    <scope>NUCLEOTIDE SEQUENCE [LARGE SCALE GENOMIC DNA]</scope>
    <source>
        <strain evidence="3">ZHUSHIDOU_FW_LH</strain>
        <tissue evidence="3">Leaf</tissue>
    </source>
</reference>
<organism evidence="3 4">
    <name type="scientific">Crotalaria pallida</name>
    <name type="common">Smooth rattlebox</name>
    <name type="synonym">Crotalaria striata</name>
    <dbReference type="NCBI Taxonomy" id="3830"/>
    <lineage>
        <taxon>Eukaryota</taxon>
        <taxon>Viridiplantae</taxon>
        <taxon>Streptophyta</taxon>
        <taxon>Embryophyta</taxon>
        <taxon>Tracheophyta</taxon>
        <taxon>Spermatophyta</taxon>
        <taxon>Magnoliopsida</taxon>
        <taxon>eudicotyledons</taxon>
        <taxon>Gunneridae</taxon>
        <taxon>Pentapetalae</taxon>
        <taxon>rosids</taxon>
        <taxon>fabids</taxon>
        <taxon>Fabales</taxon>
        <taxon>Fabaceae</taxon>
        <taxon>Papilionoideae</taxon>
        <taxon>50 kb inversion clade</taxon>
        <taxon>genistoids sensu lato</taxon>
        <taxon>core genistoids</taxon>
        <taxon>Crotalarieae</taxon>
        <taxon>Crotalaria</taxon>
    </lineage>
</organism>
<feature type="compositionally biased region" description="Polar residues" evidence="1">
    <location>
        <begin position="137"/>
        <end position="154"/>
    </location>
</feature>
<sequence length="898" mass="97562">MSGKGGGGTHSNGAGGGGGGTIPAASRKMVQSLKEIVKDMSDAEIYATLKDCNMDPNEAVNRLLSQDPFHEVKKTKRDKKKDTTNTNTNTNTNDYSTRSRSSNSYGGPSSTARVTAPSRKPVPKKEHLNGMAPTPAYNLNATQPPPSSYRSTDSVGVFDGLSSSSSQHAPLQSPWMAANPGQPSMADIVKMGRPQPQASGNRSSNQQGWASSKVSETNHHDEWPSIEHQSAGHEWPSVEHQSAGHEWPSVEHQSAVNEWESTEHQPATHEWPSVEHQSSVNEWESTEHQPAVPGWPSVEHHQPAVSLSSAVDAAPNSKYYTNSSNFGEENWQQKTYDNEYVDEETAFENPDNVGSAINKPEDNPESASAFDGNLYQDVNSHQPHQHHFDHNEAEAGVSSVAANFEQLNLHSEDQGTEPEEDSPSVVIPDHLQLHTPECFNLSFGSFGSVNNAAPSESEPHASRPLKNNLEDTSEAPDVSIIGSSDARNAGYYGDEHLTTSDGNLVHRTGVSAGTYEHSSISQAEALKSGPPETAQENQYSHPSASHVYTYENAQQADVTFPHSQARSQKQDLSPFSNVMAYTNSLPSALLDSNVQMAREDIPYSPFPAQQSVPSKYSNIASSIGGPSINMAEDLRTNSISTPQPNQQALPGANVATGPALPQHLAVHPYSQPTLPLGHYANMMGYPFLPQSYTYMPSAFQQAFAQNSTYHQSLAALLPQYKNSISVSNLPQSATVASGYGFGSSANIPGGNFSLNPPAAPTSTTVGYDDILNSHYKDNSHMISLQQQQNENSPMWIHGHGSRTMSAVPQSAYYSIQGQNQQASGFRQSQQQQQQQQQLQQPSQHFGPLGYPNLYHSQAGISLELLQQQQQQQNPREASLAGSQSQPSKQSQHLWQNSY</sequence>
<comment type="caution">
    <text evidence="3">The sequence shown here is derived from an EMBL/GenBank/DDBJ whole genome shotgun (WGS) entry which is preliminary data.</text>
</comment>
<feature type="compositionally biased region" description="Polar residues" evidence="1">
    <location>
        <begin position="196"/>
        <end position="215"/>
    </location>
</feature>
<dbReference type="Proteomes" id="UP001372338">
    <property type="component" value="Unassembled WGS sequence"/>
</dbReference>
<dbReference type="InterPro" id="IPR009719">
    <property type="entry name" value="GIP1_N"/>
</dbReference>
<dbReference type="PANTHER" id="PTHR46445:SF3">
    <property type="entry name" value="RNA POLYMERASE II DEGRADATION FACTOR-LIKE PROTEIN (DUF1296)-RELATED"/>
    <property type="match status" value="1"/>
</dbReference>
<dbReference type="PANTHER" id="PTHR46445">
    <property type="entry name" value="RNA POLYMERASE II DEGRADATION FACTOR-LIKE PROTEIN (DUF1296)"/>
    <property type="match status" value="1"/>
</dbReference>
<feature type="region of interest" description="Disordered" evidence="1">
    <location>
        <begin position="349"/>
        <end position="371"/>
    </location>
</feature>
<dbReference type="EMBL" id="JAYWIO010000008">
    <property type="protein sequence ID" value="KAK7247236.1"/>
    <property type="molecule type" value="Genomic_DNA"/>
</dbReference>
<feature type="region of interest" description="Disordered" evidence="1">
    <location>
        <begin position="515"/>
        <end position="538"/>
    </location>
</feature>
<feature type="domain" description="GBF-interacting protein 1 N-terminal" evidence="2">
    <location>
        <begin position="22"/>
        <end position="81"/>
    </location>
</feature>
<accession>A0AAN9E6Y8</accession>
<feature type="compositionally biased region" description="Low complexity" evidence="1">
    <location>
        <begin position="818"/>
        <end position="843"/>
    </location>
</feature>
<feature type="compositionally biased region" description="Basic and acidic residues" evidence="1">
    <location>
        <begin position="216"/>
        <end position="225"/>
    </location>
</feature>
<feature type="compositionally biased region" description="Polar residues" evidence="1">
    <location>
        <begin position="880"/>
        <end position="898"/>
    </location>
</feature>
<feature type="region of interest" description="Disordered" evidence="1">
    <location>
        <begin position="817"/>
        <end position="852"/>
    </location>
</feature>
<feature type="region of interest" description="Disordered" evidence="1">
    <location>
        <begin position="59"/>
        <end position="276"/>
    </location>
</feature>
<dbReference type="Pfam" id="PF06972">
    <property type="entry name" value="GIP1_N"/>
    <property type="match status" value="1"/>
</dbReference>
<feature type="region of interest" description="Disordered" evidence="1">
    <location>
        <begin position="1"/>
        <end position="26"/>
    </location>
</feature>
<name>A0AAN9E6Y8_CROPI</name>
<protein>
    <recommendedName>
        <fullName evidence="2">GBF-interacting protein 1 N-terminal domain-containing protein</fullName>
    </recommendedName>
</protein>
<evidence type="ECO:0000256" key="1">
    <source>
        <dbReference type="SAM" id="MobiDB-lite"/>
    </source>
</evidence>
<keyword evidence="4" id="KW-1185">Reference proteome</keyword>
<evidence type="ECO:0000259" key="2">
    <source>
        <dbReference type="Pfam" id="PF06972"/>
    </source>
</evidence>
<dbReference type="CDD" id="cd14279">
    <property type="entry name" value="CUE"/>
    <property type="match status" value="1"/>
</dbReference>
<feature type="compositionally biased region" description="Low complexity" evidence="1">
    <location>
        <begin position="84"/>
        <end position="110"/>
    </location>
</feature>
<dbReference type="SUPFAM" id="SSF46934">
    <property type="entry name" value="UBA-like"/>
    <property type="match status" value="1"/>
</dbReference>
<evidence type="ECO:0000313" key="3">
    <source>
        <dbReference type="EMBL" id="KAK7247236.1"/>
    </source>
</evidence>
<gene>
    <name evidence="3" type="ORF">RIF29_42115</name>
</gene>
<feature type="compositionally biased region" description="Gly residues" evidence="1">
    <location>
        <begin position="1"/>
        <end position="21"/>
    </location>
</feature>
<proteinExistence type="predicted"/>
<feature type="region of interest" description="Disordered" evidence="1">
    <location>
        <begin position="450"/>
        <end position="474"/>
    </location>
</feature>
<dbReference type="AlphaFoldDB" id="A0AAN9E6Y8"/>